<evidence type="ECO:0000256" key="3">
    <source>
        <dbReference type="ARBA" id="ARBA00022808"/>
    </source>
</evidence>
<evidence type="ECO:0000256" key="4">
    <source>
        <dbReference type="ARBA" id="ARBA00023211"/>
    </source>
</evidence>
<evidence type="ECO:0000256" key="5">
    <source>
        <dbReference type="HAMAP-Rule" id="MF_00737"/>
    </source>
</evidence>
<protein>
    <recommendedName>
        <fullName evidence="5 6">Formimidoylglutamase</fullName>
        <ecNumber evidence="5 6">3.5.3.8</ecNumber>
    </recommendedName>
    <alternativeName>
        <fullName evidence="5">Formiminoglutamase</fullName>
    </alternativeName>
    <alternativeName>
        <fullName evidence="5">Formiminoglutamate hydrolase</fullName>
    </alternativeName>
</protein>
<feature type="binding site" evidence="5">
    <location>
        <position position="166"/>
    </location>
    <ligand>
        <name>Mn(2+)</name>
        <dbReference type="ChEBI" id="CHEBI:29035"/>
        <label>1</label>
    </ligand>
</feature>
<feature type="binding site" evidence="5">
    <location>
        <position position="256"/>
    </location>
    <ligand>
        <name>Mn(2+)</name>
        <dbReference type="ChEBI" id="CHEBI:29035"/>
        <label>2</label>
    </ligand>
</feature>
<evidence type="ECO:0000313" key="9">
    <source>
        <dbReference type="Proteomes" id="UP000248079"/>
    </source>
</evidence>
<dbReference type="InterPro" id="IPR005923">
    <property type="entry name" value="HutG"/>
</dbReference>
<organism evidence="8 9">
    <name type="scientific">Marinifilum breve</name>
    <dbReference type="NCBI Taxonomy" id="2184082"/>
    <lineage>
        <taxon>Bacteria</taxon>
        <taxon>Pseudomonadati</taxon>
        <taxon>Bacteroidota</taxon>
        <taxon>Bacteroidia</taxon>
        <taxon>Marinilabiliales</taxon>
        <taxon>Marinifilaceae</taxon>
    </lineage>
</organism>
<dbReference type="GO" id="GO:0030145">
    <property type="term" value="F:manganese ion binding"/>
    <property type="evidence" value="ECO:0007669"/>
    <property type="project" value="UniProtKB-UniRule"/>
</dbReference>
<dbReference type="HAMAP" id="MF_00737">
    <property type="entry name" value="Formimidoylglutam"/>
    <property type="match status" value="1"/>
</dbReference>
<comment type="function">
    <text evidence="5">Catalyzes the conversion of N-formimidoyl-L-glutamate to L-glutamate and formamide.</text>
</comment>
<evidence type="ECO:0000256" key="2">
    <source>
        <dbReference type="ARBA" id="ARBA00022801"/>
    </source>
</evidence>
<feature type="binding site" evidence="5">
    <location>
        <position position="164"/>
    </location>
    <ligand>
        <name>Mn(2+)</name>
        <dbReference type="ChEBI" id="CHEBI:29035"/>
        <label>2</label>
    </ligand>
</feature>
<dbReference type="GO" id="GO:0019556">
    <property type="term" value="P:L-histidine catabolic process to glutamate and formamide"/>
    <property type="evidence" value="ECO:0007669"/>
    <property type="project" value="UniProtKB-UniRule"/>
</dbReference>
<dbReference type="SUPFAM" id="SSF52768">
    <property type="entry name" value="Arginase/deacetylase"/>
    <property type="match status" value="1"/>
</dbReference>
<dbReference type="EC" id="3.5.3.8" evidence="5 6"/>
<reference evidence="8 9" key="1">
    <citation type="submission" date="2018-05" db="EMBL/GenBank/DDBJ databases">
        <title>Marinifilum breve JC075T sp. nov., a marine bacterium isolated from Yongle Blue Hole in the South China Sea.</title>
        <authorList>
            <person name="Fu T."/>
        </authorList>
    </citation>
    <scope>NUCLEOTIDE SEQUENCE [LARGE SCALE GENOMIC DNA]</scope>
    <source>
        <strain evidence="8 9">JC075</strain>
    </source>
</reference>
<dbReference type="NCBIfam" id="TIGR01227">
    <property type="entry name" value="hutG"/>
    <property type="match status" value="1"/>
</dbReference>
<comment type="pathway">
    <text evidence="5">Amino-acid degradation; L-histidine degradation into L-glutamate; L-glutamate from N-formimidoyl-L-glutamate (hydrolase route): step 1/1.</text>
</comment>
<dbReference type="Gene3D" id="3.40.800.10">
    <property type="entry name" value="Ureohydrolase domain"/>
    <property type="match status" value="1"/>
</dbReference>
<evidence type="ECO:0000256" key="6">
    <source>
        <dbReference type="NCBIfam" id="TIGR01227"/>
    </source>
</evidence>
<feature type="binding site" evidence="5">
    <location>
        <position position="254"/>
    </location>
    <ligand>
        <name>Mn(2+)</name>
        <dbReference type="ChEBI" id="CHEBI:29035"/>
        <label>1</label>
    </ligand>
</feature>
<dbReference type="GO" id="GO:0019557">
    <property type="term" value="P:L-histidine catabolic process to glutamate and formate"/>
    <property type="evidence" value="ECO:0007669"/>
    <property type="project" value="UniProtKB-UniPathway"/>
</dbReference>
<dbReference type="PROSITE" id="PS51409">
    <property type="entry name" value="ARGINASE_2"/>
    <property type="match status" value="1"/>
</dbReference>
<keyword evidence="4 5" id="KW-0464">Manganese</keyword>
<comment type="similarity">
    <text evidence="5 7">Belongs to the arginase family.</text>
</comment>
<dbReference type="UniPathway" id="UPA00379">
    <property type="reaction ID" value="UER00552"/>
</dbReference>
<dbReference type="InterPro" id="IPR006035">
    <property type="entry name" value="Ureohydrolase"/>
</dbReference>
<feature type="binding site" evidence="5">
    <location>
        <position position="134"/>
    </location>
    <ligand>
        <name>Mn(2+)</name>
        <dbReference type="ChEBI" id="CHEBI:29035"/>
        <label>1</label>
    </ligand>
</feature>
<dbReference type="GO" id="GO:0033389">
    <property type="term" value="P:putrescine biosynthetic process from arginine, via agmatine"/>
    <property type="evidence" value="ECO:0007669"/>
    <property type="project" value="TreeGrafter"/>
</dbReference>
<proteinExistence type="inferred from homology"/>
<keyword evidence="9" id="KW-1185">Reference proteome</keyword>
<dbReference type="GO" id="GO:0008783">
    <property type="term" value="F:agmatinase activity"/>
    <property type="evidence" value="ECO:0007669"/>
    <property type="project" value="TreeGrafter"/>
</dbReference>
<evidence type="ECO:0000256" key="1">
    <source>
        <dbReference type="ARBA" id="ARBA00022723"/>
    </source>
</evidence>
<comment type="cofactor">
    <cofactor evidence="5">
        <name>Mn(2+)</name>
        <dbReference type="ChEBI" id="CHEBI:29035"/>
    </cofactor>
    <text evidence="5">Binds 2 manganese ions per subunit.</text>
</comment>
<feature type="binding site" evidence="5">
    <location>
        <position position="254"/>
    </location>
    <ligand>
        <name>Mn(2+)</name>
        <dbReference type="ChEBI" id="CHEBI:29035"/>
        <label>2</label>
    </ligand>
</feature>
<name>A0A2V3ZVM8_9BACT</name>
<comment type="catalytic activity">
    <reaction evidence="5">
        <text>N-formimidoyl-L-glutamate + H2O = formamide + L-glutamate</text>
        <dbReference type="Rhea" id="RHEA:22492"/>
        <dbReference type="ChEBI" id="CHEBI:15377"/>
        <dbReference type="ChEBI" id="CHEBI:16397"/>
        <dbReference type="ChEBI" id="CHEBI:29985"/>
        <dbReference type="ChEBI" id="CHEBI:58928"/>
        <dbReference type="EC" id="3.5.3.8"/>
    </reaction>
</comment>
<dbReference type="Pfam" id="PF00491">
    <property type="entry name" value="Arginase"/>
    <property type="match status" value="1"/>
</dbReference>
<feature type="binding site" evidence="5">
    <location>
        <position position="162"/>
    </location>
    <ligand>
        <name>Mn(2+)</name>
        <dbReference type="ChEBI" id="CHEBI:29035"/>
        <label>1</label>
    </ligand>
</feature>
<dbReference type="RefSeq" id="WP_110361521.1">
    <property type="nucleotide sequence ID" value="NZ_QFLI01000006.1"/>
</dbReference>
<dbReference type="GO" id="GO:0050415">
    <property type="term" value="F:formimidoylglutamase activity"/>
    <property type="evidence" value="ECO:0007669"/>
    <property type="project" value="UniProtKB-UniRule"/>
</dbReference>
<feature type="binding site" evidence="5">
    <location>
        <position position="162"/>
    </location>
    <ligand>
        <name>Mn(2+)</name>
        <dbReference type="ChEBI" id="CHEBI:29035"/>
        <label>2</label>
    </ligand>
</feature>
<gene>
    <name evidence="5 8" type="primary">hutG</name>
    <name evidence="8" type="ORF">DF185_14720</name>
</gene>
<dbReference type="Proteomes" id="UP000248079">
    <property type="component" value="Unassembled WGS sequence"/>
</dbReference>
<keyword evidence="2 5" id="KW-0378">Hydrolase</keyword>
<dbReference type="PANTHER" id="PTHR11358:SF35">
    <property type="entry name" value="FORMIMIDOYLGLUTAMASE"/>
    <property type="match status" value="1"/>
</dbReference>
<dbReference type="AlphaFoldDB" id="A0A2V3ZVM8"/>
<evidence type="ECO:0000256" key="7">
    <source>
        <dbReference type="PROSITE-ProRule" id="PRU00742"/>
    </source>
</evidence>
<keyword evidence="1 5" id="KW-0479">Metal-binding</keyword>
<sequence>MNNKHYKTIDPDIWKGRIDDEEDYDAFRWHQIVNSIDLLDSQERTLNGFGLLGFCCDKGVQRNLGRKGTSKAPNSIRKEMANLPCSFPQGTNIYDCGNIVSNGVELEEVQSLLSDAVYRMIKMGLFPLILGGGHEIAYGHYLGIERYLAEQENQDLGIFNLDAHFDMRPYQKGASSGTMFAQIADRCKENGKDFRYMVAGIQQYGNTVSLFKKADDLGVKYLMAKDISNDSMFAVGQDIVRFTKKQRKIYMTLCSDVISSAYAPGVSAPQPFGLHPEIIVKLIKTVIQSGKVISFDIAEVSPRFDEDNRTSKLAAIIAFAVINAVVEFGSASDCIC</sequence>
<evidence type="ECO:0000313" key="8">
    <source>
        <dbReference type="EMBL" id="PXX99127.1"/>
    </source>
</evidence>
<keyword evidence="3 5" id="KW-0369">Histidine metabolism</keyword>
<dbReference type="InterPro" id="IPR023696">
    <property type="entry name" value="Ureohydrolase_dom_sf"/>
</dbReference>
<dbReference type="OrthoDB" id="9788689at2"/>
<dbReference type="PANTHER" id="PTHR11358">
    <property type="entry name" value="ARGINASE/AGMATINASE"/>
    <property type="match status" value="1"/>
</dbReference>
<comment type="caution">
    <text evidence="8">The sequence shown here is derived from an EMBL/GenBank/DDBJ whole genome shotgun (WGS) entry which is preliminary data.</text>
</comment>
<accession>A0A2V3ZVM8</accession>
<dbReference type="CDD" id="cd09988">
    <property type="entry name" value="Formimidoylglutamase"/>
    <property type="match status" value="1"/>
</dbReference>
<dbReference type="EMBL" id="QFLI01000006">
    <property type="protein sequence ID" value="PXX99127.1"/>
    <property type="molecule type" value="Genomic_DNA"/>
</dbReference>